<evidence type="ECO:0000313" key="1">
    <source>
        <dbReference type="EMBL" id="RYQ97851.1"/>
    </source>
</evidence>
<dbReference type="AlphaFoldDB" id="A0A444Y7B1"/>
<dbReference type="InterPro" id="IPR036641">
    <property type="entry name" value="HPT_dom_sf"/>
</dbReference>
<gene>
    <name evidence="1" type="ORF">Ahy_B08g093921</name>
</gene>
<evidence type="ECO:0000313" key="2">
    <source>
        <dbReference type="Proteomes" id="UP000289738"/>
    </source>
</evidence>
<dbReference type="GO" id="GO:0000160">
    <property type="term" value="P:phosphorelay signal transduction system"/>
    <property type="evidence" value="ECO:0007669"/>
    <property type="project" value="InterPro"/>
</dbReference>
<dbReference type="Gene3D" id="1.20.120.160">
    <property type="entry name" value="HPT domain"/>
    <property type="match status" value="1"/>
</dbReference>
<organism evidence="1 2">
    <name type="scientific">Arachis hypogaea</name>
    <name type="common">Peanut</name>
    <dbReference type="NCBI Taxonomy" id="3818"/>
    <lineage>
        <taxon>Eukaryota</taxon>
        <taxon>Viridiplantae</taxon>
        <taxon>Streptophyta</taxon>
        <taxon>Embryophyta</taxon>
        <taxon>Tracheophyta</taxon>
        <taxon>Spermatophyta</taxon>
        <taxon>Magnoliopsida</taxon>
        <taxon>eudicotyledons</taxon>
        <taxon>Gunneridae</taxon>
        <taxon>Pentapetalae</taxon>
        <taxon>rosids</taxon>
        <taxon>fabids</taxon>
        <taxon>Fabales</taxon>
        <taxon>Fabaceae</taxon>
        <taxon>Papilionoideae</taxon>
        <taxon>50 kb inversion clade</taxon>
        <taxon>dalbergioids sensu lato</taxon>
        <taxon>Dalbergieae</taxon>
        <taxon>Pterocarpus clade</taxon>
        <taxon>Arachis</taxon>
    </lineage>
</organism>
<evidence type="ECO:0008006" key="3">
    <source>
        <dbReference type="Google" id="ProtNLM"/>
    </source>
</evidence>
<reference evidence="1 2" key="1">
    <citation type="submission" date="2019-01" db="EMBL/GenBank/DDBJ databases">
        <title>Sequencing of cultivated peanut Arachis hypogaea provides insights into genome evolution and oil improvement.</title>
        <authorList>
            <person name="Chen X."/>
        </authorList>
    </citation>
    <scope>NUCLEOTIDE SEQUENCE [LARGE SCALE GENOMIC DNA]</scope>
    <source>
        <strain evidence="2">cv. Fuhuasheng</strain>
        <tissue evidence="1">Leaves</tissue>
    </source>
</reference>
<protein>
    <recommendedName>
        <fullName evidence="3">Histidine-containing phosphotransfer protein</fullName>
    </recommendedName>
</protein>
<comment type="caution">
    <text evidence="1">The sequence shown here is derived from an EMBL/GenBank/DDBJ whole genome shotgun (WGS) entry which is preliminary data.</text>
</comment>
<sequence length="181" mass="20026">MAMAILQELLQEYINSLFVEGLVNDQFLSLKNTEELDCVVQIIDKYFEYVDMILLELSCQFDNLKVDFSKLASLVREIEEKSTRPQPIAASNIGGGGATIFNVMEALGEKVWGDRKTAHNGGGGGSEQRREAFTGDGAAAAGIEQPLSGVVKHRAITRCVRSICRQQMMFNKSLISAFMER</sequence>
<accession>A0A444Y7B1</accession>
<proteinExistence type="predicted"/>
<dbReference type="STRING" id="3818.A0A444Y7B1"/>
<dbReference type="Proteomes" id="UP000289738">
    <property type="component" value="Chromosome B08"/>
</dbReference>
<dbReference type="EMBL" id="SDMP01000018">
    <property type="protein sequence ID" value="RYQ97851.1"/>
    <property type="molecule type" value="Genomic_DNA"/>
</dbReference>
<name>A0A444Y7B1_ARAHY</name>
<keyword evidence="2" id="KW-1185">Reference proteome</keyword>